<evidence type="ECO:0000256" key="5">
    <source>
        <dbReference type="ARBA" id="ARBA00023136"/>
    </source>
</evidence>
<feature type="transmembrane region" description="Helical" evidence="6">
    <location>
        <begin position="12"/>
        <end position="34"/>
    </location>
</feature>
<reference evidence="8 9" key="1">
    <citation type="submission" date="2018-02" db="EMBL/GenBank/DDBJ databases">
        <title>Sphingobacterium KA21.</title>
        <authorList>
            <person name="Vasarhelyi B.M."/>
            <person name="Deshmukh S."/>
            <person name="Balint B."/>
            <person name="Kukolya J."/>
        </authorList>
    </citation>
    <scope>NUCLEOTIDE SEQUENCE [LARGE SCALE GENOMIC DNA]</scope>
    <source>
        <strain evidence="8 9">Ka21</strain>
    </source>
</reference>
<protein>
    <submittedName>
        <fullName evidence="8">DUF3817 domain-containing protein</fullName>
    </submittedName>
</protein>
<keyword evidence="3 6" id="KW-0812">Transmembrane</keyword>
<evidence type="ECO:0000256" key="2">
    <source>
        <dbReference type="ARBA" id="ARBA00022475"/>
    </source>
</evidence>
<evidence type="ECO:0000256" key="1">
    <source>
        <dbReference type="ARBA" id="ARBA00004651"/>
    </source>
</evidence>
<dbReference type="Proteomes" id="UP000618319">
    <property type="component" value="Unassembled WGS sequence"/>
</dbReference>
<proteinExistence type="predicted"/>
<evidence type="ECO:0000256" key="3">
    <source>
        <dbReference type="ARBA" id="ARBA00022692"/>
    </source>
</evidence>
<dbReference type="PANTHER" id="PTHR40077">
    <property type="entry name" value="MEMBRANE PROTEIN-RELATED"/>
    <property type="match status" value="1"/>
</dbReference>
<keyword evidence="9" id="KW-1185">Reference proteome</keyword>
<keyword evidence="4 6" id="KW-1133">Transmembrane helix</keyword>
<gene>
    <name evidence="8" type="ORF">C4F40_14315</name>
</gene>
<organism evidence="8 9">
    <name type="scientific">Sphingobacterium pedocola</name>
    <dbReference type="NCBI Taxonomy" id="2082722"/>
    <lineage>
        <taxon>Bacteria</taxon>
        <taxon>Pseudomonadati</taxon>
        <taxon>Bacteroidota</taxon>
        <taxon>Sphingobacteriia</taxon>
        <taxon>Sphingobacteriales</taxon>
        <taxon>Sphingobacteriaceae</taxon>
        <taxon>Sphingobacterium</taxon>
    </lineage>
</organism>
<evidence type="ECO:0000313" key="8">
    <source>
        <dbReference type="EMBL" id="MBE8721899.1"/>
    </source>
</evidence>
<feature type="transmembrane region" description="Helical" evidence="6">
    <location>
        <begin position="46"/>
        <end position="63"/>
    </location>
</feature>
<name>A0ABR9TAK6_9SPHI</name>
<keyword evidence="2" id="KW-1003">Cell membrane</keyword>
<comment type="subcellular location">
    <subcellularLocation>
        <location evidence="1">Cell membrane</location>
        <topology evidence="1">Multi-pass membrane protein</topology>
    </subcellularLocation>
</comment>
<sequence>MTFQLLKTRTGRLRIMGFLEGISLLVLVFIAVPMKYWLHDESLTKMMGPIHGALFLLFLLNACSAGIEQKWKVKTIGMILASCFIPFGTFYVDYKFLKNIDNK</sequence>
<dbReference type="RefSeq" id="WP_196939821.1">
    <property type="nucleotide sequence ID" value="NZ_MU158690.1"/>
</dbReference>
<dbReference type="InterPro" id="IPR023845">
    <property type="entry name" value="DUF3817_TM"/>
</dbReference>
<evidence type="ECO:0000313" key="9">
    <source>
        <dbReference type="Proteomes" id="UP000618319"/>
    </source>
</evidence>
<evidence type="ECO:0000256" key="4">
    <source>
        <dbReference type="ARBA" id="ARBA00022989"/>
    </source>
</evidence>
<dbReference type="Pfam" id="PF12823">
    <property type="entry name" value="DUF3817"/>
    <property type="match status" value="1"/>
</dbReference>
<evidence type="ECO:0000259" key="7">
    <source>
        <dbReference type="Pfam" id="PF12823"/>
    </source>
</evidence>
<dbReference type="PANTHER" id="PTHR40077:SF1">
    <property type="entry name" value="MEMBRANE PROTEIN"/>
    <property type="match status" value="1"/>
</dbReference>
<accession>A0ABR9TAK6</accession>
<dbReference type="NCBIfam" id="TIGR03954">
    <property type="entry name" value="integ_memb_HG"/>
    <property type="match status" value="1"/>
</dbReference>
<evidence type="ECO:0000256" key="6">
    <source>
        <dbReference type="SAM" id="Phobius"/>
    </source>
</evidence>
<dbReference type="EMBL" id="PSKQ01000022">
    <property type="protein sequence ID" value="MBE8721899.1"/>
    <property type="molecule type" value="Genomic_DNA"/>
</dbReference>
<comment type="caution">
    <text evidence="8">The sequence shown here is derived from an EMBL/GenBank/DDBJ whole genome shotgun (WGS) entry which is preliminary data.</text>
</comment>
<keyword evidence="5 6" id="KW-0472">Membrane</keyword>
<feature type="transmembrane region" description="Helical" evidence="6">
    <location>
        <begin position="75"/>
        <end position="92"/>
    </location>
</feature>
<feature type="domain" description="DUF3817" evidence="7">
    <location>
        <begin position="11"/>
        <end position="96"/>
    </location>
</feature>